<evidence type="ECO:0000313" key="2">
    <source>
        <dbReference type="Proteomes" id="UP001178288"/>
    </source>
</evidence>
<sequence>MTLNIFFFSITFKKREVSLQEAVQQEMVEKLYEENKDRQISMQHFMY</sequence>
<name>A0AA95MM93_9BACI</name>
<dbReference type="KEGG" id="nnv:QNH39_19420"/>
<dbReference type="RefSeq" id="WP_082804856.1">
    <property type="nucleotide sequence ID" value="NZ_CP126114.1"/>
</dbReference>
<dbReference type="EMBL" id="CP126114">
    <property type="protein sequence ID" value="WHY84804.1"/>
    <property type="molecule type" value="Genomic_DNA"/>
</dbReference>
<proteinExistence type="predicted"/>
<dbReference type="InterPro" id="IPR012655">
    <property type="entry name" value="YrzI"/>
</dbReference>
<dbReference type="AlphaFoldDB" id="A0AA95MM93"/>
<keyword evidence="2" id="KW-1185">Reference proteome</keyword>
<accession>A0AA95MM93</accession>
<evidence type="ECO:0000313" key="1">
    <source>
        <dbReference type="EMBL" id="WHY84804.1"/>
    </source>
</evidence>
<dbReference type="Proteomes" id="UP001178288">
    <property type="component" value="Chromosome"/>
</dbReference>
<protein>
    <submittedName>
        <fullName evidence="1">YrzI family small protein</fullName>
    </submittedName>
</protein>
<reference evidence="1" key="1">
    <citation type="submission" date="2023-05" db="EMBL/GenBank/DDBJ databases">
        <title>Comparative genomics of Bacillaceae isolates and their secondary metabolite potential.</title>
        <authorList>
            <person name="Song L."/>
            <person name="Nielsen L.J."/>
            <person name="Mohite O."/>
            <person name="Xu X."/>
            <person name="Weber T."/>
            <person name="Kovacs A.T."/>
        </authorList>
    </citation>
    <scope>NUCLEOTIDE SEQUENCE</scope>
    <source>
        <strain evidence="1">XLM17</strain>
    </source>
</reference>
<dbReference type="Pfam" id="PF09501">
    <property type="entry name" value="Bac_small_YrzI"/>
    <property type="match status" value="1"/>
</dbReference>
<organism evidence="1 2">
    <name type="scientific">Neobacillus novalis</name>
    <dbReference type="NCBI Taxonomy" id="220687"/>
    <lineage>
        <taxon>Bacteria</taxon>
        <taxon>Bacillati</taxon>
        <taxon>Bacillota</taxon>
        <taxon>Bacilli</taxon>
        <taxon>Bacillales</taxon>
        <taxon>Bacillaceae</taxon>
        <taxon>Neobacillus</taxon>
    </lineage>
</organism>
<gene>
    <name evidence="1" type="ORF">QNH39_19420</name>
</gene>